<dbReference type="Proteomes" id="UP000011554">
    <property type="component" value="Unassembled WGS sequence"/>
</dbReference>
<gene>
    <name evidence="1" type="ORF">C481_11575</name>
</gene>
<organism evidence="1 2">
    <name type="scientific">Natrialba asiatica (strain ATCC 700177 / DSM 12278 / JCM 9576 / FERM P-10747 / NBRC 102637 / 172P1)</name>
    <dbReference type="NCBI Taxonomy" id="29540"/>
    <lineage>
        <taxon>Archaea</taxon>
        <taxon>Methanobacteriati</taxon>
        <taxon>Methanobacteriota</taxon>
        <taxon>Stenosarchaea group</taxon>
        <taxon>Halobacteria</taxon>
        <taxon>Halobacteriales</taxon>
        <taxon>Natrialbaceae</taxon>
        <taxon>Natrialba</taxon>
    </lineage>
</organism>
<sequence length="60" mass="7048">MKRSKFTMLDQWTNLVLMDELPNFLIVVPFLTEKNINTFGFRLIKDGAIWPSVFPCLRCV</sequence>
<comment type="caution">
    <text evidence="1">The sequence shown here is derived from an EMBL/GenBank/DDBJ whole genome shotgun (WGS) entry which is preliminary data.</text>
</comment>
<evidence type="ECO:0000313" key="2">
    <source>
        <dbReference type="Proteomes" id="UP000011554"/>
    </source>
</evidence>
<reference evidence="1 2" key="1">
    <citation type="journal article" date="2014" name="PLoS Genet.">
        <title>Phylogenetically driven sequencing of extremely halophilic archaea reveals strategies for static and dynamic osmo-response.</title>
        <authorList>
            <person name="Becker E.A."/>
            <person name="Seitzer P.M."/>
            <person name="Tritt A."/>
            <person name="Larsen D."/>
            <person name="Krusor M."/>
            <person name="Yao A.I."/>
            <person name="Wu D."/>
            <person name="Madern D."/>
            <person name="Eisen J.A."/>
            <person name="Darling A.E."/>
            <person name="Facciotti M.T."/>
        </authorList>
    </citation>
    <scope>NUCLEOTIDE SEQUENCE [LARGE SCALE GENOMIC DNA]</scope>
    <source>
        <strain evidence="1 2">DSM 12278</strain>
    </source>
</reference>
<accession>M0ARB4</accession>
<protein>
    <submittedName>
        <fullName evidence="1">Uncharacterized protein</fullName>
    </submittedName>
</protein>
<dbReference type="AlphaFoldDB" id="M0ARB4"/>
<keyword evidence="2" id="KW-1185">Reference proteome</keyword>
<evidence type="ECO:0000313" key="1">
    <source>
        <dbReference type="EMBL" id="ELZ00872.1"/>
    </source>
</evidence>
<proteinExistence type="predicted"/>
<dbReference type="EMBL" id="AOIO01000029">
    <property type="protein sequence ID" value="ELZ00872.1"/>
    <property type="molecule type" value="Genomic_DNA"/>
</dbReference>
<name>M0ARB4_NATA1</name>